<dbReference type="OrthoDB" id="9801656at2"/>
<evidence type="ECO:0000313" key="3">
    <source>
        <dbReference type="Proteomes" id="UP000010164"/>
    </source>
</evidence>
<dbReference type="EMBL" id="AMRJ01000001">
    <property type="protein sequence ID" value="EKF75850.1"/>
    <property type="molecule type" value="Genomic_DNA"/>
</dbReference>
<sequence>MSRWIEPVALQGQAVILEPMTMEHVPALAEAVRDGELWRLWYTLVARPEGMADYVARALRDRDENGGCPFVVRHRASGALIGSTRFFRVDEDNRRLELGHTWYRQSHQRSGINTECKQLLLTHAFETLQAIAVEFRTHWHNRASRAAIARLGAKQDGVLRNHTRSPDGVYRDTVVFSIINHEWPAVRENLRFLREYRG</sequence>
<dbReference type="eggNOG" id="COG1670">
    <property type="taxonomic scope" value="Bacteria"/>
</dbReference>
<evidence type="ECO:0000313" key="2">
    <source>
        <dbReference type="EMBL" id="EKF75850.1"/>
    </source>
</evidence>
<dbReference type="GO" id="GO:0016747">
    <property type="term" value="F:acyltransferase activity, transferring groups other than amino-acyl groups"/>
    <property type="evidence" value="ECO:0007669"/>
    <property type="project" value="InterPro"/>
</dbReference>
<dbReference type="Pfam" id="PF13302">
    <property type="entry name" value="Acetyltransf_3"/>
    <property type="match status" value="1"/>
</dbReference>
<evidence type="ECO:0000259" key="1">
    <source>
        <dbReference type="PROSITE" id="PS51186"/>
    </source>
</evidence>
<protein>
    <recommendedName>
        <fullName evidence="1">N-acetyltransferase domain-containing protein</fullName>
    </recommendedName>
</protein>
<dbReference type="PROSITE" id="PS51186">
    <property type="entry name" value="GNAT"/>
    <property type="match status" value="1"/>
</dbReference>
<dbReference type="Gene3D" id="3.40.630.30">
    <property type="match status" value="1"/>
</dbReference>
<proteinExistence type="predicted"/>
<dbReference type="InterPro" id="IPR016181">
    <property type="entry name" value="Acyl_CoA_acyltransferase"/>
</dbReference>
<dbReference type="PANTHER" id="PTHR43610:SF1">
    <property type="entry name" value="N-ACETYLTRANSFERASE DOMAIN-CONTAINING PROTEIN"/>
    <property type="match status" value="1"/>
</dbReference>
<organism evidence="2 3">
    <name type="scientific">Alcanivorax hongdengensis A-11-3</name>
    <dbReference type="NCBI Taxonomy" id="1177179"/>
    <lineage>
        <taxon>Bacteria</taxon>
        <taxon>Pseudomonadati</taxon>
        <taxon>Pseudomonadota</taxon>
        <taxon>Gammaproteobacteria</taxon>
        <taxon>Oceanospirillales</taxon>
        <taxon>Alcanivoracaceae</taxon>
        <taxon>Alcanivorax</taxon>
    </lineage>
</organism>
<accession>L0WJ33</accession>
<dbReference type="SUPFAM" id="SSF55729">
    <property type="entry name" value="Acyl-CoA N-acyltransferases (Nat)"/>
    <property type="match status" value="1"/>
</dbReference>
<dbReference type="Proteomes" id="UP000010164">
    <property type="component" value="Unassembled WGS sequence"/>
</dbReference>
<dbReference type="RefSeq" id="WP_008927214.1">
    <property type="nucleotide sequence ID" value="NZ_AMRJ01000001.1"/>
</dbReference>
<dbReference type="InterPro" id="IPR000182">
    <property type="entry name" value="GNAT_dom"/>
</dbReference>
<name>L0WJ33_9GAMM</name>
<dbReference type="PATRIC" id="fig|1177179.3.peg.22"/>
<comment type="caution">
    <text evidence="2">The sequence shown here is derived from an EMBL/GenBank/DDBJ whole genome shotgun (WGS) entry which is preliminary data.</text>
</comment>
<dbReference type="AlphaFoldDB" id="L0WJ33"/>
<reference evidence="2 3" key="1">
    <citation type="journal article" date="2012" name="J. Bacteriol.">
        <title>Genome Sequence of the Alkane-Degrading Bacterium Alcanivorax hongdengensis Type Strain A-11-3.</title>
        <authorList>
            <person name="Lai Q."/>
            <person name="Shao Z."/>
        </authorList>
    </citation>
    <scope>NUCLEOTIDE SEQUENCE [LARGE SCALE GENOMIC DNA]</scope>
    <source>
        <strain evidence="2 3">A-11-3</strain>
    </source>
</reference>
<gene>
    <name evidence="2" type="ORF">A11A3_00110</name>
</gene>
<dbReference type="STRING" id="1177179.A11A3_00110"/>
<feature type="domain" description="N-acetyltransferase" evidence="1">
    <location>
        <begin position="15"/>
        <end position="175"/>
    </location>
</feature>
<keyword evidence="3" id="KW-1185">Reference proteome</keyword>
<dbReference type="PANTHER" id="PTHR43610">
    <property type="entry name" value="BLL6696 PROTEIN"/>
    <property type="match status" value="1"/>
</dbReference>